<dbReference type="SUPFAM" id="SSF52540">
    <property type="entry name" value="P-loop containing nucleoside triphosphate hydrolases"/>
    <property type="match status" value="1"/>
</dbReference>
<dbReference type="Gene3D" id="3.40.50.2300">
    <property type="match status" value="1"/>
</dbReference>
<dbReference type="SMART" id="SM00448">
    <property type="entry name" value="REC"/>
    <property type="match status" value="1"/>
</dbReference>
<evidence type="ECO:0000259" key="9">
    <source>
        <dbReference type="PROSITE" id="PS50110"/>
    </source>
</evidence>
<dbReference type="InterPro" id="IPR002078">
    <property type="entry name" value="Sigma_54_int"/>
</dbReference>
<evidence type="ECO:0000259" key="8">
    <source>
        <dbReference type="PROSITE" id="PS50045"/>
    </source>
</evidence>
<keyword evidence="6" id="KW-0804">Transcription</keyword>
<dbReference type="GO" id="GO:0043565">
    <property type="term" value="F:sequence-specific DNA binding"/>
    <property type="evidence" value="ECO:0007669"/>
    <property type="project" value="InterPro"/>
</dbReference>
<dbReference type="InterPro" id="IPR001789">
    <property type="entry name" value="Sig_transdc_resp-reg_receiver"/>
</dbReference>
<dbReference type="Pfam" id="PF25601">
    <property type="entry name" value="AAA_lid_14"/>
    <property type="match status" value="1"/>
</dbReference>
<dbReference type="AlphaFoldDB" id="A0A4S4AWQ9"/>
<organism evidence="10 11">
    <name type="scientific">Pseudothauera nasutitermitis</name>
    <dbReference type="NCBI Taxonomy" id="2565930"/>
    <lineage>
        <taxon>Bacteria</taxon>
        <taxon>Pseudomonadati</taxon>
        <taxon>Pseudomonadota</taxon>
        <taxon>Betaproteobacteria</taxon>
        <taxon>Rhodocyclales</taxon>
        <taxon>Zoogloeaceae</taxon>
        <taxon>Pseudothauera</taxon>
    </lineage>
</organism>
<dbReference type="PANTHER" id="PTHR32071">
    <property type="entry name" value="TRANSCRIPTIONAL REGULATORY PROTEIN"/>
    <property type="match status" value="1"/>
</dbReference>
<dbReference type="InterPro" id="IPR011006">
    <property type="entry name" value="CheY-like_superfamily"/>
</dbReference>
<dbReference type="Gene3D" id="1.10.8.60">
    <property type="match status" value="1"/>
</dbReference>
<dbReference type="GO" id="GO:0006355">
    <property type="term" value="P:regulation of DNA-templated transcription"/>
    <property type="evidence" value="ECO:0007669"/>
    <property type="project" value="InterPro"/>
</dbReference>
<dbReference type="SUPFAM" id="SSF46689">
    <property type="entry name" value="Homeodomain-like"/>
    <property type="match status" value="1"/>
</dbReference>
<dbReference type="FunFam" id="3.40.50.2300:FF:000018">
    <property type="entry name" value="DNA-binding transcriptional regulator NtrC"/>
    <property type="match status" value="1"/>
</dbReference>
<dbReference type="SUPFAM" id="SSF52172">
    <property type="entry name" value="CheY-like"/>
    <property type="match status" value="1"/>
</dbReference>
<evidence type="ECO:0000256" key="6">
    <source>
        <dbReference type="ARBA" id="ARBA00023163"/>
    </source>
</evidence>
<dbReference type="RefSeq" id="WP_136348202.1">
    <property type="nucleotide sequence ID" value="NZ_SSOC01000004.1"/>
</dbReference>
<keyword evidence="5" id="KW-0805">Transcription regulation</keyword>
<gene>
    <name evidence="10" type="ORF">E6C76_10445</name>
</gene>
<keyword evidence="11" id="KW-1185">Reference proteome</keyword>
<evidence type="ECO:0000313" key="10">
    <source>
        <dbReference type="EMBL" id="THF64482.1"/>
    </source>
</evidence>
<dbReference type="EMBL" id="SSOC01000004">
    <property type="protein sequence ID" value="THF64482.1"/>
    <property type="molecule type" value="Genomic_DNA"/>
</dbReference>
<protein>
    <submittedName>
        <fullName evidence="10">Sigma-54-dependent Fis family transcriptional regulator</fullName>
    </submittedName>
</protein>
<evidence type="ECO:0000256" key="7">
    <source>
        <dbReference type="PROSITE-ProRule" id="PRU00169"/>
    </source>
</evidence>
<dbReference type="PANTHER" id="PTHR32071:SF17">
    <property type="entry name" value="TRANSCRIPTIONAL REGULATOR (NTRC FAMILY)"/>
    <property type="match status" value="1"/>
</dbReference>
<keyword evidence="3" id="KW-0067">ATP-binding</keyword>
<feature type="domain" description="Sigma-54 factor interaction" evidence="8">
    <location>
        <begin position="132"/>
        <end position="327"/>
    </location>
</feature>
<dbReference type="Gene3D" id="3.40.50.300">
    <property type="entry name" value="P-loop containing nucleotide triphosphate hydrolases"/>
    <property type="match status" value="1"/>
</dbReference>
<dbReference type="GO" id="GO:0005524">
    <property type="term" value="F:ATP binding"/>
    <property type="evidence" value="ECO:0007669"/>
    <property type="project" value="UniProtKB-KW"/>
</dbReference>
<dbReference type="PROSITE" id="PS50110">
    <property type="entry name" value="RESPONSE_REGULATORY"/>
    <property type="match status" value="1"/>
</dbReference>
<evidence type="ECO:0000256" key="1">
    <source>
        <dbReference type="ARBA" id="ARBA00022553"/>
    </source>
</evidence>
<evidence type="ECO:0000256" key="5">
    <source>
        <dbReference type="ARBA" id="ARBA00023015"/>
    </source>
</evidence>
<dbReference type="Pfam" id="PF14532">
    <property type="entry name" value="Sigma54_activ_2"/>
    <property type="match status" value="1"/>
</dbReference>
<accession>A0A4S4AWQ9</accession>
<dbReference type="Gene3D" id="1.10.10.60">
    <property type="entry name" value="Homeodomain-like"/>
    <property type="match status" value="1"/>
</dbReference>
<name>A0A4S4AWQ9_9RHOO</name>
<keyword evidence="4" id="KW-0902">Two-component regulatory system</keyword>
<dbReference type="Pfam" id="PF02954">
    <property type="entry name" value="HTH_8"/>
    <property type="match status" value="1"/>
</dbReference>
<keyword evidence="2" id="KW-0547">Nucleotide-binding</keyword>
<reference evidence="10 11" key="1">
    <citation type="submission" date="2019-04" db="EMBL/GenBank/DDBJ databases">
        <title>Azoarcus nasutitermitis sp. nov. isolated from termite nest.</title>
        <authorList>
            <person name="Lin S.-Y."/>
            <person name="Hameed A."/>
            <person name="Hsu Y.-H."/>
            <person name="Young C.-C."/>
        </authorList>
    </citation>
    <scope>NUCLEOTIDE SEQUENCE [LARGE SCALE GENOMIC DNA]</scope>
    <source>
        <strain evidence="10 11">CC-YHH838</strain>
    </source>
</reference>
<evidence type="ECO:0000256" key="4">
    <source>
        <dbReference type="ARBA" id="ARBA00023012"/>
    </source>
</evidence>
<dbReference type="InterPro" id="IPR002197">
    <property type="entry name" value="HTH_Fis"/>
</dbReference>
<dbReference type="Proteomes" id="UP000308430">
    <property type="component" value="Unassembled WGS sequence"/>
</dbReference>
<dbReference type="InterPro" id="IPR027417">
    <property type="entry name" value="P-loop_NTPase"/>
</dbReference>
<dbReference type="InterPro" id="IPR058031">
    <property type="entry name" value="AAA_lid_NorR"/>
</dbReference>
<dbReference type="InterPro" id="IPR009057">
    <property type="entry name" value="Homeodomain-like_sf"/>
</dbReference>
<evidence type="ECO:0000256" key="3">
    <source>
        <dbReference type="ARBA" id="ARBA00022840"/>
    </source>
</evidence>
<dbReference type="GO" id="GO:0000160">
    <property type="term" value="P:phosphorelay signal transduction system"/>
    <property type="evidence" value="ECO:0007669"/>
    <property type="project" value="UniProtKB-KW"/>
</dbReference>
<dbReference type="OrthoDB" id="9808843at2"/>
<keyword evidence="1 7" id="KW-0597">Phosphoprotein</keyword>
<comment type="caution">
    <text evidence="10">The sequence shown here is derived from an EMBL/GenBank/DDBJ whole genome shotgun (WGS) entry which is preliminary data.</text>
</comment>
<feature type="domain" description="Response regulatory" evidence="9">
    <location>
        <begin position="3"/>
        <end position="118"/>
    </location>
</feature>
<proteinExistence type="predicted"/>
<evidence type="ECO:0000256" key="2">
    <source>
        <dbReference type="ARBA" id="ARBA00022741"/>
    </source>
</evidence>
<sequence>MANILIVDDEMGIRELLSEILRDEGHDVVLAENAGAARAARNAARPDLVLLDIWMPDTDGITLLKEWAASGQLIMPVVMMSGHGTIDTAVEATRIGAIDYLEKPIALQKLLGAVKRGLQRPATPGAPAPLSLAAFTRSQALRELRRRIEQIGENSRVLLLKVGAGSIAELAARSVLGCSTQWVDLAALHAPIDISQLQGAHGGVVFVGELARLSRPQQKNLAFTLERLDRYDLRMVVATDHAQDALARLGWDEGLLARLFEVSLAPPSLADLRDDLPELAAQILLHLVEAGEVPRHHFSTAALNALRTHPWPGGYAELRAAVKSIALGTLEEEISLADVRRMTAPPAEGTLYGLPLDQPLREAREAFERLYFEHHLRLEGGNMTRLAEKTGLERTHLYRKLKQLGLQAGRRAEES</sequence>
<feature type="modified residue" description="4-aspartylphosphate" evidence="7">
    <location>
        <position position="52"/>
    </location>
</feature>
<dbReference type="Pfam" id="PF00072">
    <property type="entry name" value="Response_reg"/>
    <property type="match status" value="1"/>
</dbReference>
<evidence type="ECO:0000313" key="11">
    <source>
        <dbReference type="Proteomes" id="UP000308430"/>
    </source>
</evidence>
<dbReference type="PROSITE" id="PS50045">
    <property type="entry name" value="SIGMA54_INTERACT_4"/>
    <property type="match status" value="1"/>
</dbReference>